<organism evidence="2 3">
    <name type="scientific">Microbacterium hominis</name>
    <dbReference type="NCBI Taxonomy" id="162426"/>
    <lineage>
        <taxon>Bacteria</taxon>
        <taxon>Bacillati</taxon>
        <taxon>Actinomycetota</taxon>
        <taxon>Actinomycetes</taxon>
        <taxon>Micrococcales</taxon>
        <taxon>Microbacteriaceae</taxon>
        <taxon>Microbacterium</taxon>
    </lineage>
</organism>
<feature type="transmembrane region" description="Helical" evidence="1">
    <location>
        <begin position="9"/>
        <end position="31"/>
    </location>
</feature>
<dbReference type="AlphaFoldDB" id="A0A7D4TDX0"/>
<name>A0A7D4TDX0_9MICO</name>
<dbReference type="EMBL" id="CP054038">
    <property type="protein sequence ID" value="QKJ18460.1"/>
    <property type="molecule type" value="Genomic_DNA"/>
</dbReference>
<accession>A0A7D4TDX0</accession>
<gene>
    <name evidence="2" type="ORF">HQM25_02985</name>
</gene>
<dbReference type="Proteomes" id="UP000502498">
    <property type="component" value="Chromosome"/>
</dbReference>
<evidence type="ECO:0000256" key="1">
    <source>
        <dbReference type="SAM" id="Phobius"/>
    </source>
</evidence>
<evidence type="ECO:0000313" key="3">
    <source>
        <dbReference type="Proteomes" id="UP000502498"/>
    </source>
</evidence>
<proteinExistence type="predicted"/>
<keyword evidence="1" id="KW-1133">Transmembrane helix</keyword>
<protein>
    <submittedName>
        <fullName evidence="2">Uncharacterized protein</fullName>
    </submittedName>
</protein>
<dbReference type="RefSeq" id="WP_172988901.1">
    <property type="nucleotide sequence ID" value="NZ_CP054038.1"/>
</dbReference>
<keyword evidence="1" id="KW-0812">Transmembrane</keyword>
<reference evidence="2 3" key="1">
    <citation type="submission" date="2020-05" db="EMBL/GenBank/DDBJ databases">
        <title>Strain PA2F3 complete genome.</title>
        <authorList>
            <person name="Kim Y.-S."/>
            <person name="Kim S.-J."/>
            <person name="Jung H.-k."/>
            <person name="Kim S.-E."/>
            <person name="Kim K.-H."/>
        </authorList>
    </citation>
    <scope>NUCLEOTIDE SEQUENCE [LARGE SCALE GENOMIC DNA]</scope>
    <source>
        <strain evidence="2 3">PA2F3</strain>
    </source>
</reference>
<keyword evidence="1" id="KW-0472">Membrane</keyword>
<sequence>MARTGGRSVWIAVPATLLCFAVVGALVWLAVPMVPVVITWAGDTLRGATERAQRETEVQPAVQAIDDGAIDCRSLYPDGLWSELLWTPGILLTQNAAPPATVEAALVDALAPEVIVTCAWVRTEPGSVITTLARVDADARPIAEAALRADGFACAADGEALRCGRERGRAAEEHVFRDDLWLANVGTAWMPEDYTARLEKTLWG</sequence>
<evidence type="ECO:0000313" key="2">
    <source>
        <dbReference type="EMBL" id="QKJ18460.1"/>
    </source>
</evidence>